<protein>
    <submittedName>
        <fullName evidence="2">Uncharacterized protein</fullName>
    </submittedName>
</protein>
<evidence type="ECO:0000256" key="1">
    <source>
        <dbReference type="SAM" id="MobiDB-lite"/>
    </source>
</evidence>
<accession>A0A9N8R8B4</accession>
<feature type="non-terminal residue" evidence="2">
    <location>
        <position position="225"/>
    </location>
</feature>
<dbReference type="EMBL" id="CAJPIJ010000075">
    <property type="protein sequence ID" value="CAG1967184.1"/>
    <property type="molecule type" value="Genomic_DNA"/>
</dbReference>
<evidence type="ECO:0000313" key="3">
    <source>
        <dbReference type="Proteomes" id="UP000746612"/>
    </source>
</evidence>
<organism evidence="2 3">
    <name type="scientific">Gibberella zeae</name>
    <name type="common">Wheat head blight fungus</name>
    <name type="synonym">Fusarium graminearum</name>
    <dbReference type="NCBI Taxonomy" id="5518"/>
    <lineage>
        <taxon>Eukaryota</taxon>
        <taxon>Fungi</taxon>
        <taxon>Dikarya</taxon>
        <taxon>Ascomycota</taxon>
        <taxon>Pezizomycotina</taxon>
        <taxon>Sordariomycetes</taxon>
        <taxon>Hypocreomycetidae</taxon>
        <taxon>Hypocreales</taxon>
        <taxon>Nectriaceae</taxon>
        <taxon>Fusarium</taxon>
    </lineage>
</organism>
<gene>
    <name evidence="2" type="ORF">MDCFG202_LOCUS48308</name>
</gene>
<dbReference type="Proteomes" id="UP000746612">
    <property type="component" value="Unassembled WGS sequence"/>
</dbReference>
<comment type="caution">
    <text evidence="2">The sequence shown here is derived from an EMBL/GenBank/DDBJ whole genome shotgun (WGS) entry which is preliminary data.</text>
</comment>
<feature type="compositionally biased region" description="Polar residues" evidence="1">
    <location>
        <begin position="183"/>
        <end position="195"/>
    </location>
</feature>
<dbReference type="AlphaFoldDB" id="A0A9N8R8B4"/>
<proteinExistence type="predicted"/>
<feature type="compositionally biased region" description="Basic and acidic residues" evidence="1">
    <location>
        <begin position="196"/>
        <end position="210"/>
    </location>
</feature>
<reference evidence="2" key="1">
    <citation type="submission" date="2021-03" db="EMBL/GenBank/DDBJ databases">
        <authorList>
            <person name="Alouane T."/>
            <person name="Langin T."/>
            <person name="Bonhomme L."/>
        </authorList>
    </citation>
    <scope>NUCLEOTIDE SEQUENCE</scope>
    <source>
        <strain evidence="2">MDC_Fg202</strain>
    </source>
</reference>
<feature type="region of interest" description="Disordered" evidence="1">
    <location>
        <begin position="182"/>
        <end position="210"/>
    </location>
</feature>
<name>A0A9N8R8B4_GIBZA</name>
<evidence type="ECO:0000313" key="2">
    <source>
        <dbReference type="EMBL" id="CAG1967184.1"/>
    </source>
</evidence>
<sequence length="225" mass="25599">IPLAVQCIKARLNPFVLNLHTSLTSLSISKIVGETLELQHGTQELDLLDNAKKRLLAIKKTIQNESSELITKSDRKCYRYETFSECELILKEILINKNIIKSLSRWNLRPAIEGIAMPKVFRFGYNGKDGPYVKEGFIGLAVLLYNSIKIAICSGYETGRYIWQPGKILLIKPRTSIYRSCKNKQQNSSKESTGQSEKDPETSKEAESSKERLVVFFTMFKSQKT</sequence>